<protein>
    <submittedName>
        <fullName evidence="1">Uncharacterized protein</fullName>
    </submittedName>
</protein>
<sequence>MATSPLTNAIVAGHPIQHKPSIHYLFDASFLSLMETHRHHNCFFTILEA</sequence>
<reference evidence="2" key="1">
    <citation type="submission" date="2013-09" db="EMBL/GenBank/DDBJ databases">
        <title>Corchorus olitorius genome sequencing.</title>
        <authorList>
            <person name="Alam M."/>
            <person name="Haque M.S."/>
            <person name="Islam M.S."/>
            <person name="Emdad E.M."/>
            <person name="Islam M.M."/>
            <person name="Ahmed B."/>
            <person name="Halim A."/>
            <person name="Hossen Q.M.M."/>
            <person name="Hossain M.Z."/>
            <person name="Ahmed R."/>
            <person name="Khan M.M."/>
            <person name="Islam R."/>
            <person name="Rashid M.M."/>
            <person name="Khan S.A."/>
            <person name="Rahman M.S."/>
            <person name="Alam M."/>
            <person name="Yahiya A.S."/>
            <person name="Khan M.S."/>
            <person name="Azam M.S."/>
            <person name="Haque T."/>
            <person name="Lashkar M.Z.H."/>
            <person name="Akhand A.I."/>
            <person name="Morshed G."/>
            <person name="Roy S."/>
            <person name="Uddin K.S."/>
            <person name="Rabeya T."/>
            <person name="Hossain A.S."/>
            <person name="Chowdhury A."/>
            <person name="Snigdha A.R."/>
            <person name="Mortoza M.S."/>
            <person name="Matin S.A."/>
            <person name="Hoque S.M.E."/>
            <person name="Islam M.K."/>
            <person name="Roy D.K."/>
            <person name="Haider R."/>
            <person name="Moosa M.M."/>
            <person name="Elias S.M."/>
            <person name="Hasan A.M."/>
            <person name="Jahan S."/>
            <person name="Shafiuddin M."/>
            <person name="Mahmood N."/>
            <person name="Shommy N.S."/>
        </authorList>
    </citation>
    <scope>NUCLEOTIDE SEQUENCE [LARGE SCALE GENOMIC DNA]</scope>
    <source>
        <strain evidence="2">cv. O-4</strain>
    </source>
</reference>
<proteinExistence type="predicted"/>
<organism evidence="1 2">
    <name type="scientific">Corchorus olitorius</name>
    <dbReference type="NCBI Taxonomy" id="93759"/>
    <lineage>
        <taxon>Eukaryota</taxon>
        <taxon>Viridiplantae</taxon>
        <taxon>Streptophyta</taxon>
        <taxon>Embryophyta</taxon>
        <taxon>Tracheophyta</taxon>
        <taxon>Spermatophyta</taxon>
        <taxon>Magnoliopsida</taxon>
        <taxon>eudicotyledons</taxon>
        <taxon>Gunneridae</taxon>
        <taxon>Pentapetalae</taxon>
        <taxon>rosids</taxon>
        <taxon>malvids</taxon>
        <taxon>Malvales</taxon>
        <taxon>Malvaceae</taxon>
        <taxon>Grewioideae</taxon>
        <taxon>Apeibeae</taxon>
        <taxon>Corchorus</taxon>
    </lineage>
</organism>
<dbReference type="EMBL" id="AWUE01016794">
    <property type="protein sequence ID" value="OMO89381.1"/>
    <property type="molecule type" value="Genomic_DNA"/>
</dbReference>
<evidence type="ECO:0000313" key="1">
    <source>
        <dbReference type="EMBL" id="OMO89381.1"/>
    </source>
</evidence>
<accession>A0A1R3J3G5</accession>
<dbReference type="AlphaFoldDB" id="A0A1R3J3G5"/>
<keyword evidence="2" id="KW-1185">Reference proteome</keyword>
<comment type="caution">
    <text evidence="1">The sequence shown here is derived from an EMBL/GenBank/DDBJ whole genome shotgun (WGS) entry which is preliminary data.</text>
</comment>
<evidence type="ECO:0000313" key="2">
    <source>
        <dbReference type="Proteomes" id="UP000187203"/>
    </source>
</evidence>
<dbReference type="Proteomes" id="UP000187203">
    <property type="component" value="Unassembled WGS sequence"/>
</dbReference>
<gene>
    <name evidence="1" type="ORF">COLO4_19786</name>
</gene>
<name>A0A1R3J3G5_9ROSI</name>